<evidence type="ECO:0000313" key="1">
    <source>
        <dbReference type="EMBL" id="EFW90450.1"/>
    </source>
</evidence>
<dbReference type="AlphaFoldDB" id="E7QYC5"/>
<gene>
    <name evidence="1" type="ORF">ZOD2009_19078</name>
</gene>
<dbReference type="Proteomes" id="UP000003751">
    <property type="component" value="Unassembled WGS sequence"/>
</dbReference>
<name>E7QYC5_HALPU</name>
<reference evidence="1 2" key="1">
    <citation type="journal article" date="2014" name="ISME J.">
        <title>Trehalose/2-sulfotrehalose biosynthesis and glycine-betaine uptake are widely spread mechanisms for osmoadaptation in the Halobacteriales.</title>
        <authorList>
            <person name="Youssef N.H."/>
            <person name="Savage-Ashlock K.N."/>
            <person name="McCully A.L."/>
            <person name="Luedtke B."/>
            <person name="Shaw E.I."/>
            <person name="Hoff W.D."/>
            <person name="Elshahed M.S."/>
        </authorList>
    </citation>
    <scope>NUCLEOTIDE SEQUENCE [LARGE SCALE GENOMIC DNA]</scope>
    <source>
        <strain evidence="1 2">DX253</strain>
    </source>
</reference>
<sequence>MVITPVVRRVEAFEGDFDPIFRPVDWFVLIVRNVAKMSRLTIRAGSFAGIAVVVPVGRERVKTVSIGDVFVHVENDLPNRRLSRVVVDRREIGR</sequence>
<organism evidence="1 2">
    <name type="scientific">Haladaptatus paucihalophilus DX253</name>
    <dbReference type="NCBI Taxonomy" id="797209"/>
    <lineage>
        <taxon>Archaea</taxon>
        <taxon>Methanobacteriati</taxon>
        <taxon>Methanobacteriota</taxon>
        <taxon>Stenosarchaea group</taxon>
        <taxon>Halobacteria</taxon>
        <taxon>Halobacteriales</taxon>
        <taxon>Haladaptataceae</taxon>
        <taxon>Haladaptatus</taxon>
    </lineage>
</organism>
<accession>E7QYC5</accession>
<proteinExistence type="predicted"/>
<comment type="caution">
    <text evidence="1">The sequence shown here is derived from an EMBL/GenBank/DDBJ whole genome shotgun (WGS) entry which is preliminary data.</text>
</comment>
<protein>
    <submittedName>
        <fullName evidence="1">Uncharacterized protein</fullName>
    </submittedName>
</protein>
<evidence type="ECO:0000313" key="2">
    <source>
        <dbReference type="Proteomes" id="UP000003751"/>
    </source>
</evidence>
<dbReference type="EMBL" id="AEMG01000027">
    <property type="protein sequence ID" value="EFW90450.1"/>
    <property type="molecule type" value="Genomic_DNA"/>
</dbReference>